<dbReference type="InterPro" id="IPR029058">
    <property type="entry name" value="AB_hydrolase_fold"/>
</dbReference>
<evidence type="ECO:0000313" key="5">
    <source>
        <dbReference type="Proteomes" id="UP000305874"/>
    </source>
</evidence>
<keyword evidence="1" id="KW-0378">Hydrolase</keyword>
<protein>
    <submittedName>
        <fullName evidence="4">S9 family peptidase</fullName>
    </submittedName>
</protein>
<reference evidence="4 5" key="1">
    <citation type="submission" date="2017-12" db="EMBL/GenBank/DDBJ databases">
        <authorList>
            <person name="Paulsen S."/>
            <person name="Gram L.K."/>
        </authorList>
    </citation>
    <scope>NUCLEOTIDE SEQUENCE [LARGE SCALE GENOMIC DNA]</scope>
    <source>
        <strain evidence="4 5">S2897</strain>
    </source>
</reference>
<comment type="caution">
    <text evidence="4">The sequence shown here is derived from an EMBL/GenBank/DDBJ whole genome shotgun (WGS) entry which is preliminary data.</text>
</comment>
<name>A0A5S3Z2Z6_9GAMM</name>
<dbReference type="GO" id="GO:0004252">
    <property type="term" value="F:serine-type endopeptidase activity"/>
    <property type="evidence" value="ECO:0007669"/>
    <property type="project" value="TreeGrafter"/>
</dbReference>
<feature type="signal peptide" evidence="2">
    <location>
        <begin position="1"/>
        <end position="21"/>
    </location>
</feature>
<dbReference type="AlphaFoldDB" id="A0A5S3Z2Z6"/>
<dbReference type="PANTHER" id="PTHR42776">
    <property type="entry name" value="SERINE PEPTIDASE S9 FAMILY MEMBER"/>
    <property type="match status" value="1"/>
</dbReference>
<dbReference type="InterPro" id="IPR001375">
    <property type="entry name" value="Peptidase_S9_cat"/>
</dbReference>
<evidence type="ECO:0000259" key="3">
    <source>
        <dbReference type="Pfam" id="PF00326"/>
    </source>
</evidence>
<reference evidence="5" key="2">
    <citation type="submission" date="2019-06" db="EMBL/GenBank/DDBJ databases">
        <title>Co-occurence of chitin degradation, pigmentation and bioactivity in marine Pseudoalteromonas.</title>
        <authorList>
            <person name="Sonnenschein E.C."/>
            <person name="Bech P.K."/>
        </authorList>
    </citation>
    <scope>NUCLEOTIDE SEQUENCE [LARGE SCALE GENOMIC DNA]</scope>
    <source>
        <strain evidence="5">S2897</strain>
    </source>
</reference>
<evidence type="ECO:0000313" key="4">
    <source>
        <dbReference type="EMBL" id="TMP86602.1"/>
    </source>
</evidence>
<dbReference type="Proteomes" id="UP000305874">
    <property type="component" value="Unassembled WGS sequence"/>
</dbReference>
<dbReference type="Pfam" id="PF00326">
    <property type="entry name" value="Peptidase_S9"/>
    <property type="match status" value="1"/>
</dbReference>
<dbReference type="RefSeq" id="WP_138548415.1">
    <property type="nucleotide sequence ID" value="NZ_PNCG01000013.1"/>
</dbReference>
<gene>
    <name evidence="4" type="ORF">CWC05_12430</name>
</gene>
<organism evidence="4 5">
    <name type="scientific">Pseudoalteromonas ruthenica</name>
    <dbReference type="NCBI Taxonomy" id="151081"/>
    <lineage>
        <taxon>Bacteria</taxon>
        <taxon>Pseudomonadati</taxon>
        <taxon>Pseudomonadota</taxon>
        <taxon>Gammaproteobacteria</taxon>
        <taxon>Alteromonadales</taxon>
        <taxon>Pseudoalteromonadaceae</taxon>
        <taxon>Pseudoalteromonas</taxon>
    </lineage>
</organism>
<accession>A0A5S3Z2Z6</accession>
<feature type="chain" id="PRO_5024349847" evidence="2">
    <location>
        <begin position="22"/>
        <end position="634"/>
    </location>
</feature>
<evidence type="ECO:0000256" key="2">
    <source>
        <dbReference type="SAM" id="SignalP"/>
    </source>
</evidence>
<keyword evidence="2" id="KW-0732">Signal</keyword>
<evidence type="ECO:0000256" key="1">
    <source>
        <dbReference type="ARBA" id="ARBA00022801"/>
    </source>
</evidence>
<dbReference type="SUPFAM" id="SSF53474">
    <property type="entry name" value="alpha/beta-Hydrolases"/>
    <property type="match status" value="1"/>
</dbReference>
<proteinExistence type="predicted"/>
<dbReference type="EMBL" id="PNCG01000013">
    <property type="protein sequence ID" value="TMP86602.1"/>
    <property type="molecule type" value="Genomic_DNA"/>
</dbReference>
<dbReference type="Gene3D" id="3.40.50.1820">
    <property type="entry name" value="alpha/beta hydrolase"/>
    <property type="match status" value="1"/>
</dbReference>
<dbReference type="PANTHER" id="PTHR42776:SF27">
    <property type="entry name" value="DIPEPTIDYL PEPTIDASE FAMILY MEMBER 6"/>
    <property type="match status" value="1"/>
</dbReference>
<sequence length="634" mass="70915">MLKTSIFSLAMLMMVAPGTNAEPQSEQSSVSTIESFSILPAIRSVQTSPDGKHLAVLKATSKNGDYVLEVRKTADMAAEPVRLGADKMRISSVSWLNNEKIGVMFRQLLEDSGSKYWVTQFAITNANGKGEWLIPFRESRQGFSIIDLLHDDNKHILVEGDVNDNYIPDVVKLDIYSGRTKTLVRGSDKVNGSFIADKDGDVRVGQGFNRADQAIDVFARKKGDDEWIKIHSVSGEKRETFDIAGVSAEQPNKLYVIANQGENTTGVYLYDIVDKTYSERLFGLKSVDVDAVLQDKEDNLIGFSYTAKHPEFYFTNPEYQAVQDGVKQLYPDKFVRVVSRSEDDNTLVVMTQSDDDPGTYYVILNKKDIVKLGEKMPFIDKNKLGETKYISYKARDGRKIRAYLTIPQGKGPFPAVVLPHGGPWVRDTVIFDDWAQLLASHGYVVIQPNYRGSTGYGLEHWKAGDKNWGLKMQDDLDDAALYLVDKGLATKDKLAMFGWSYGGYAAFAASMRDKNIYQCTVAGAGVSDLNRINATLNDNPLLSKLQKPTIAGVSPVEQVEKVNVPILVVHGDIDGRVPIEHSDAFVNELKQHNKNFKYVVLEDADHFSDTLFFDHKMTFYSELVDWLDNRCGLK</sequence>
<dbReference type="SUPFAM" id="SSF82171">
    <property type="entry name" value="DPP6 N-terminal domain-like"/>
    <property type="match status" value="1"/>
</dbReference>
<feature type="domain" description="Peptidase S9 prolyl oligopeptidase catalytic" evidence="3">
    <location>
        <begin position="435"/>
        <end position="630"/>
    </location>
</feature>
<dbReference type="GO" id="GO:0006508">
    <property type="term" value="P:proteolysis"/>
    <property type="evidence" value="ECO:0007669"/>
    <property type="project" value="InterPro"/>
</dbReference>